<feature type="compositionally biased region" description="Basic and acidic residues" evidence="9">
    <location>
        <begin position="95"/>
        <end position="112"/>
    </location>
</feature>
<evidence type="ECO:0000313" key="10">
    <source>
        <dbReference type="EMBL" id="AUD40072.1"/>
    </source>
</evidence>
<dbReference type="EMBL" id="MF464268">
    <property type="protein sequence ID" value="AUD40072.1"/>
    <property type="molecule type" value="Genomic_DNA"/>
</dbReference>
<feature type="compositionally biased region" description="Polar residues" evidence="9">
    <location>
        <begin position="1"/>
        <end position="12"/>
    </location>
</feature>
<keyword evidence="7" id="KW-0804">Transcription</keyword>
<evidence type="ECO:0000256" key="7">
    <source>
        <dbReference type="ARBA" id="ARBA00023163"/>
    </source>
</evidence>
<evidence type="ECO:0000256" key="6">
    <source>
        <dbReference type="ARBA" id="ARBA00023159"/>
    </source>
</evidence>
<feature type="compositionally biased region" description="Polar residues" evidence="9">
    <location>
        <begin position="49"/>
        <end position="61"/>
    </location>
</feature>
<evidence type="ECO:0000256" key="5">
    <source>
        <dbReference type="ARBA" id="ARBA00023015"/>
    </source>
</evidence>
<comment type="function">
    <text evidence="8">Required for the expression of the capsid proteins. Performs the splicing and internal polyadenylation of the viral capsid-encoding mRNA precursor, which allows its maturation and expression. Transactivates the viral promoter.</text>
</comment>
<keyword evidence="4" id="KW-1048">Host nucleus</keyword>
<dbReference type="GO" id="GO:0042025">
    <property type="term" value="C:host cell nucleus"/>
    <property type="evidence" value="ECO:0007669"/>
    <property type="project" value="UniProtKB-SubCell"/>
</dbReference>
<feature type="region of interest" description="Disordered" evidence="9">
    <location>
        <begin position="1"/>
        <end position="112"/>
    </location>
</feature>
<accession>A0A2H4X1X0</accession>
<evidence type="ECO:0000256" key="4">
    <source>
        <dbReference type="ARBA" id="ARBA00022562"/>
    </source>
</evidence>
<dbReference type="Pfam" id="PF11733">
    <property type="entry name" value="NP1-WLL"/>
    <property type="match status" value="1"/>
</dbReference>
<reference evidence="10" key="1">
    <citation type="journal article" date="2017" name="Sci. China Life Sci.">
        <title>Two novel bocaparvovirus species identified in wild Himalayan marmots.</title>
        <authorList>
            <person name="Ao Y."/>
            <person name="Li X."/>
            <person name="Li L."/>
            <person name="Xie X."/>
            <person name="Jin D."/>
            <person name="Yu J."/>
            <person name="Lu S."/>
            <person name="Duan Z."/>
        </authorList>
    </citation>
    <scope>NUCLEOTIDE SEQUENCE</scope>
    <source>
        <strain evidence="10">HHMBOV1</strain>
    </source>
</reference>
<protein>
    <recommendedName>
        <fullName evidence="3">Non-structural protein NP-1</fullName>
    </recommendedName>
</protein>
<keyword evidence="6" id="KW-0010">Activator</keyword>
<name>A0A2H4X1X0_9VIRU</name>
<comment type="similarity">
    <text evidence="2">Belongs to the Bocaparvovirus Non-structural protein NP-1 family.</text>
</comment>
<evidence type="ECO:0000256" key="2">
    <source>
        <dbReference type="ARBA" id="ARBA00007126"/>
    </source>
</evidence>
<evidence type="ECO:0000256" key="3">
    <source>
        <dbReference type="ARBA" id="ARBA00020315"/>
    </source>
</evidence>
<feature type="compositionally biased region" description="Basic and acidic residues" evidence="9">
    <location>
        <begin position="69"/>
        <end position="81"/>
    </location>
</feature>
<sequence>MSGHHNLNQTQMKHYMNKRDDDYSEMKLTQKSTPPRESRKRSRSRSPKLTQKQGRTLSRSPSPKGRQRSPRDYWQDRDNKDQGTSSRSPLKQIKKQMDYYKKHPSENKARDNWGKKTSVIDTFVKFKAANNEQKSFCGSYWHSWRLAKKGTDRVFDEMKKEFQSRCKDGKVEWADVREMLFKFKKCTDKDYRSMLWHFRFTACEKCDFWDDVYKKHMANVHYDTPQELTDAELLAAVEEAEASPEK</sequence>
<comment type="subcellular location">
    <subcellularLocation>
        <location evidence="1">Host nucleus</location>
    </subcellularLocation>
</comment>
<evidence type="ECO:0000256" key="8">
    <source>
        <dbReference type="ARBA" id="ARBA00045895"/>
    </source>
</evidence>
<dbReference type="InterPro" id="IPR021075">
    <property type="entry name" value="Bocavirus_NP1"/>
</dbReference>
<organism evidence="10">
    <name type="scientific">Himalayan marmot bocaparvovirus 1</name>
    <dbReference type="NCBI Taxonomy" id="2059413"/>
    <lineage>
        <taxon>Viruses</taxon>
        <taxon>Monodnaviria</taxon>
        <taxon>Shotokuvirae</taxon>
        <taxon>Cossaviricota</taxon>
        <taxon>Quintoviricetes</taxon>
        <taxon>Piccovirales</taxon>
        <taxon>Parvoviridae</taxon>
        <taxon>Parvovirinae</taxon>
        <taxon>Bocaparvovirus</taxon>
    </lineage>
</organism>
<evidence type="ECO:0000256" key="9">
    <source>
        <dbReference type="SAM" id="MobiDB-lite"/>
    </source>
</evidence>
<proteinExistence type="inferred from homology"/>
<evidence type="ECO:0000256" key="1">
    <source>
        <dbReference type="ARBA" id="ARBA00004147"/>
    </source>
</evidence>
<keyword evidence="5" id="KW-0805">Transcription regulation</keyword>